<evidence type="ECO:0000313" key="2">
    <source>
        <dbReference type="EMBL" id="RXK62798.1"/>
    </source>
</evidence>
<feature type="transmembrane region" description="Helical" evidence="1">
    <location>
        <begin position="92"/>
        <end position="111"/>
    </location>
</feature>
<protein>
    <recommendedName>
        <fullName evidence="4">Zinc-ribbon domain-containing protein</fullName>
    </recommendedName>
</protein>
<sequence length="112" mass="12887">MGILIYGTYSKPIGIDEYLIKCAACEAHTWHDVMISSKYLHFYGIPACPVEKEADFICQKCGLKRYGRSFNEDTIPDYKNVKHKFRHPISSWFLTILIATPLLISILFNILT</sequence>
<keyword evidence="3" id="KW-1185">Reference proteome</keyword>
<gene>
    <name evidence="2" type="ORF">ESA94_07315</name>
</gene>
<evidence type="ECO:0000313" key="3">
    <source>
        <dbReference type="Proteomes" id="UP000290204"/>
    </source>
</evidence>
<keyword evidence="1" id="KW-1133">Transmembrane helix</keyword>
<name>A0A4Q1CNU0_9BACT</name>
<dbReference type="OrthoDB" id="766141at2"/>
<keyword evidence="1" id="KW-0472">Membrane</keyword>
<accession>A0A4Q1CNU0</accession>
<reference evidence="2 3" key="1">
    <citation type="submission" date="2019-01" db="EMBL/GenBank/DDBJ databases">
        <title>Lacibacter sp. strain TTM-7.</title>
        <authorList>
            <person name="Chen W.-M."/>
        </authorList>
    </citation>
    <scope>NUCLEOTIDE SEQUENCE [LARGE SCALE GENOMIC DNA]</scope>
    <source>
        <strain evidence="2 3">TTM-7</strain>
    </source>
</reference>
<evidence type="ECO:0008006" key="4">
    <source>
        <dbReference type="Google" id="ProtNLM"/>
    </source>
</evidence>
<dbReference type="Proteomes" id="UP000290204">
    <property type="component" value="Unassembled WGS sequence"/>
</dbReference>
<comment type="caution">
    <text evidence="2">The sequence shown here is derived from an EMBL/GenBank/DDBJ whole genome shotgun (WGS) entry which is preliminary data.</text>
</comment>
<organism evidence="2 3">
    <name type="scientific">Lacibacter luteus</name>
    <dbReference type="NCBI Taxonomy" id="2508719"/>
    <lineage>
        <taxon>Bacteria</taxon>
        <taxon>Pseudomonadati</taxon>
        <taxon>Bacteroidota</taxon>
        <taxon>Chitinophagia</taxon>
        <taxon>Chitinophagales</taxon>
        <taxon>Chitinophagaceae</taxon>
        <taxon>Lacibacter</taxon>
    </lineage>
</organism>
<dbReference type="EMBL" id="SDHW01000001">
    <property type="protein sequence ID" value="RXK62798.1"/>
    <property type="molecule type" value="Genomic_DNA"/>
</dbReference>
<dbReference type="RefSeq" id="WP_129130168.1">
    <property type="nucleotide sequence ID" value="NZ_SDHW01000001.1"/>
</dbReference>
<keyword evidence="1" id="KW-0812">Transmembrane</keyword>
<proteinExistence type="predicted"/>
<evidence type="ECO:0000256" key="1">
    <source>
        <dbReference type="SAM" id="Phobius"/>
    </source>
</evidence>
<dbReference type="AlphaFoldDB" id="A0A4Q1CNU0"/>